<organism evidence="1">
    <name type="scientific">bioreactor metagenome</name>
    <dbReference type="NCBI Taxonomy" id="1076179"/>
    <lineage>
        <taxon>unclassified sequences</taxon>
        <taxon>metagenomes</taxon>
        <taxon>ecological metagenomes</taxon>
    </lineage>
</organism>
<comment type="caution">
    <text evidence="1">The sequence shown here is derived from an EMBL/GenBank/DDBJ whole genome shotgun (WGS) entry which is preliminary data.</text>
</comment>
<evidence type="ECO:0000313" key="1">
    <source>
        <dbReference type="EMBL" id="MPM85689.1"/>
    </source>
</evidence>
<reference evidence="1" key="1">
    <citation type="submission" date="2019-08" db="EMBL/GenBank/DDBJ databases">
        <authorList>
            <person name="Kucharzyk K."/>
            <person name="Murdoch R.W."/>
            <person name="Higgins S."/>
            <person name="Loffler F."/>
        </authorList>
    </citation>
    <scope>NUCLEOTIDE SEQUENCE</scope>
</reference>
<dbReference type="EMBL" id="VSSQ01033922">
    <property type="protein sequence ID" value="MPM85689.1"/>
    <property type="molecule type" value="Genomic_DNA"/>
</dbReference>
<gene>
    <name evidence="1" type="ORF">SDC9_132770</name>
</gene>
<sequence length="82" mass="8532">MGLEVVEKQGPARSHAAGDCGGEKRLTGLRILFGLQGVNEGFSGHTRRVLLCVPLIKGAAGVAGKDNDGILKGNLRIQKPIA</sequence>
<proteinExistence type="predicted"/>
<name>A0A645D935_9ZZZZ</name>
<protein>
    <submittedName>
        <fullName evidence="1">Uncharacterized protein</fullName>
    </submittedName>
</protein>
<dbReference type="AlphaFoldDB" id="A0A645D935"/>
<accession>A0A645D935</accession>